<dbReference type="RefSeq" id="WP_173270752.1">
    <property type="nucleotide sequence ID" value="NZ_AP021889.1"/>
</dbReference>
<evidence type="ECO:0000259" key="1">
    <source>
        <dbReference type="PROSITE" id="PS51228"/>
    </source>
</evidence>
<organism evidence="2 3">
    <name type="scientific">Thiosulfatimonas sediminis</name>
    <dbReference type="NCBI Taxonomy" id="2675054"/>
    <lineage>
        <taxon>Bacteria</taxon>
        <taxon>Pseudomonadati</taxon>
        <taxon>Pseudomonadota</taxon>
        <taxon>Gammaproteobacteria</taxon>
        <taxon>Thiotrichales</taxon>
        <taxon>Piscirickettsiaceae</taxon>
        <taxon>Thiosulfatimonas</taxon>
    </lineage>
</organism>
<sequence length="124" mass="14174">MNTHSSPSLPDALAIYNELYSVIKQTQGAVELPYADECLLGGLYRQALFGDCIRTGPSRNDLHDYHKHEIWCCLKGISREEATTLFIQELNRVKTTIQQSIEQLEMKTIHPIFYPTPVFQAKSF</sequence>
<dbReference type="Pfam" id="PF00887">
    <property type="entry name" value="ACBP"/>
    <property type="match status" value="1"/>
</dbReference>
<dbReference type="AlphaFoldDB" id="A0A6F8PT79"/>
<accession>A0A6F8PT79</accession>
<evidence type="ECO:0000313" key="3">
    <source>
        <dbReference type="Proteomes" id="UP000501726"/>
    </source>
</evidence>
<dbReference type="InterPro" id="IPR000582">
    <property type="entry name" value="Acyl-CoA-binding_protein"/>
</dbReference>
<reference evidence="3" key="1">
    <citation type="submission" date="2019-11" db="EMBL/GenBank/DDBJ databases">
        <title>Isolation and characterization of two novel species in the genus Thiomicrorhabdus.</title>
        <authorList>
            <person name="Mochizuki J."/>
            <person name="Kojima H."/>
            <person name="Fukui M."/>
        </authorList>
    </citation>
    <scope>NUCLEOTIDE SEQUENCE [LARGE SCALE GENOMIC DNA]</scope>
    <source>
        <strain evidence="3">aks77</strain>
    </source>
</reference>
<dbReference type="Proteomes" id="UP000501726">
    <property type="component" value="Chromosome"/>
</dbReference>
<keyword evidence="3" id="KW-1185">Reference proteome</keyword>
<proteinExistence type="predicted"/>
<dbReference type="SUPFAM" id="SSF47027">
    <property type="entry name" value="Acyl-CoA binding protein"/>
    <property type="match status" value="1"/>
</dbReference>
<dbReference type="Gene3D" id="1.20.80.10">
    <property type="match status" value="1"/>
</dbReference>
<dbReference type="EMBL" id="AP021889">
    <property type="protein sequence ID" value="BBP45234.1"/>
    <property type="molecule type" value="Genomic_DNA"/>
</dbReference>
<dbReference type="KEGG" id="tse:THMIRHAS_06070"/>
<gene>
    <name evidence="2" type="ORF">THMIRHAS_06070</name>
</gene>
<dbReference type="PROSITE" id="PS51228">
    <property type="entry name" value="ACB_2"/>
    <property type="match status" value="1"/>
</dbReference>
<evidence type="ECO:0000313" key="2">
    <source>
        <dbReference type="EMBL" id="BBP45234.1"/>
    </source>
</evidence>
<dbReference type="InterPro" id="IPR014352">
    <property type="entry name" value="FERM/acyl-CoA-bd_prot_sf"/>
</dbReference>
<name>A0A6F8PT79_9GAMM</name>
<feature type="domain" description="ACB" evidence="1">
    <location>
        <begin position="12"/>
        <end position="99"/>
    </location>
</feature>
<dbReference type="GO" id="GO:0000062">
    <property type="term" value="F:fatty-acyl-CoA binding"/>
    <property type="evidence" value="ECO:0007669"/>
    <property type="project" value="InterPro"/>
</dbReference>
<protein>
    <recommendedName>
        <fullName evidence="1">ACB domain-containing protein</fullName>
    </recommendedName>
</protein>
<dbReference type="InterPro" id="IPR035984">
    <property type="entry name" value="Acyl-CoA-binding_sf"/>
</dbReference>